<evidence type="ECO:0000313" key="2">
    <source>
        <dbReference type="EMBL" id="OGM91845.1"/>
    </source>
</evidence>
<dbReference type="InterPro" id="IPR011059">
    <property type="entry name" value="Metal-dep_hydrolase_composite"/>
</dbReference>
<dbReference type="Gene3D" id="2.30.40.10">
    <property type="entry name" value="Urease, subunit C, domain 1"/>
    <property type="match status" value="1"/>
</dbReference>
<organism evidence="2 3">
    <name type="scientific">Candidatus Wolfebacteria bacterium RIFCSPHIGHO2_01_FULL_48_22</name>
    <dbReference type="NCBI Taxonomy" id="1802555"/>
    <lineage>
        <taxon>Bacteria</taxon>
        <taxon>Candidatus Wolfeibacteriota</taxon>
    </lineage>
</organism>
<gene>
    <name evidence="2" type="ORF">A2755_00560</name>
</gene>
<evidence type="ECO:0000259" key="1">
    <source>
        <dbReference type="Pfam" id="PF01979"/>
    </source>
</evidence>
<dbReference type="Gene3D" id="3.20.20.140">
    <property type="entry name" value="Metal-dependent hydrolases"/>
    <property type="match status" value="2"/>
</dbReference>
<accession>A0A1F8DVP0</accession>
<dbReference type="PANTHER" id="PTHR43135">
    <property type="entry name" value="ALPHA-D-RIBOSE 1-METHYLPHOSPHONATE 5-TRIPHOSPHATE DIPHOSPHATASE"/>
    <property type="match status" value="1"/>
</dbReference>
<protein>
    <recommendedName>
        <fullName evidence="1">Amidohydrolase-related domain-containing protein</fullName>
    </recommendedName>
</protein>
<dbReference type="AlphaFoldDB" id="A0A1F8DVP0"/>
<dbReference type="SUPFAM" id="SSF51338">
    <property type="entry name" value="Composite domain of metallo-dependent hydrolases"/>
    <property type="match status" value="1"/>
</dbReference>
<dbReference type="GO" id="GO:0016810">
    <property type="term" value="F:hydrolase activity, acting on carbon-nitrogen (but not peptide) bonds"/>
    <property type="evidence" value="ECO:0007669"/>
    <property type="project" value="InterPro"/>
</dbReference>
<proteinExistence type="predicted"/>
<feature type="domain" description="Amidohydrolase-related" evidence="1">
    <location>
        <begin position="425"/>
        <end position="480"/>
    </location>
</feature>
<dbReference type="Proteomes" id="UP000177029">
    <property type="component" value="Unassembled WGS sequence"/>
</dbReference>
<dbReference type="EMBL" id="MGIP01000005">
    <property type="protein sequence ID" value="OGM91845.1"/>
    <property type="molecule type" value="Genomic_DNA"/>
</dbReference>
<dbReference type="InterPro" id="IPR051781">
    <property type="entry name" value="Metallo-dep_Hydrolase"/>
</dbReference>
<comment type="caution">
    <text evidence="2">The sequence shown here is derived from an EMBL/GenBank/DDBJ whole genome shotgun (WGS) entry which is preliminary data.</text>
</comment>
<dbReference type="InterPro" id="IPR006680">
    <property type="entry name" value="Amidohydro-rel"/>
</dbReference>
<dbReference type="InterPro" id="IPR032466">
    <property type="entry name" value="Metal_Hydrolase"/>
</dbReference>
<dbReference type="Pfam" id="PF01979">
    <property type="entry name" value="Amidohydro_1"/>
    <property type="match status" value="1"/>
</dbReference>
<name>A0A1F8DVP0_9BACT</name>
<evidence type="ECO:0000313" key="3">
    <source>
        <dbReference type="Proteomes" id="UP000177029"/>
    </source>
</evidence>
<dbReference type="STRING" id="1802555.A2755_00560"/>
<sequence length="504" mass="55823">MTTLIKNVQVVDGSGQSPVKADVLVRDRYIAAVGSFPSFKADDVLFGNEQYLSSGFVDMNASSDRTLALFSEPTFGDFLKQGVTSVLMGQCGFSLAPSVYGSLHTHQSRDSKHVANSNWRTFGEFLDTLSKNWAFGANIGSLAGHRVMREDIVHDPSKFRKLSAGELRVFRHLLLRTLEEGSFGFSSGLGYVPYTQTPYHEMRALADVVAQHKGLYAVHMRNETDGLLDSVKEVVKLAQDVSVRTIISHLRPFVGYEQEFEQALELLARKFSKAHVYFDMNPFPYSAVRADAFLPRRMQDMDIEAALSYLRDPASEKNLLQELPLVDARDAMVFRAPDMPFLRGVSLFDFAQNRHVSSKKALLEFMRATKLRGVLFYKNLNPNYIAKGLLSSQSLVSTNSSHATDVAAFRPKRATDTFPEFLRIADRAGMPIEKAVAKITSVPASLAGIEKRGMVAAGFYADLVLCSKDGSISNVFVNGRRAVADGQFKPAEATSGNVLYKRKP</sequence>
<dbReference type="SUPFAM" id="SSF51556">
    <property type="entry name" value="Metallo-dependent hydrolases"/>
    <property type="match status" value="1"/>
</dbReference>
<dbReference type="PANTHER" id="PTHR43135:SF3">
    <property type="entry name" value="ALPHA-D-RIBOSE 1-METHYLPHOSPHONATE 5-TRIPHOSPHATE DIPHOSPHATASE"/>
    <property type="match status" value="1"/>
</dbReference>
<reference evidence="2 3" key="1">
    <citation type="journal article" date="2016" name="Nat. Commun.">
        <title>Thousands of microbial genomes shed light on interconnected biogeochemical processes in an aquifer system.</title>
        <authorList>
            <person name="Anantharaman K."/>
            <person name="Brown C.T."/>
            <person name="Hug L.A."/>
            <person name="Sharon I."/>
            <person name="Castelle C.J."/>
            <person name="Probst A.J."/>
            <person name="Thomas B.C."/>
            <person name="Singh A."/>
            <person name="Wilkins M.J."/>
            <person name="Karaoz U."/>
            <person name="Brodie E.L."/>
            <person name="Williams K.H."/>
            <person name="Hubbard S.S."/>
            <person name="Banfield J.F."/>
        </authorList>
    </citation>
    <scope>NUCLEOTIDE SEQUENCE [LARGE SCALE GENOMIC DNA]</scope>
</reference>